<accession>A0AAF0QR65</accession>
<dbReference type="EMBL" id="CP133615">
    <property type="protein sequence ID" value="WMV24499.1"/>
    <property type="molecule type" value="Genomic_DNA"/>
</dbReference>
<keyword evidence="2" id="KW-1185">Reference proteome</keyword>
<evidence type="ECO:0000313" key="1">
    <source>
        <dbReference type="EMBL" id="WMV24499.1"/>
    </source>
</evidence>
<name>A0AAF0QR65_SOLVR</name>
<reference evidence="1" key="1">
    <citation type="submission" date="2023-08" db="EMBL/GenBank/DDBJ databases">
        <title>A de novo genome assembly of Solanum verrucosum Schlechtendal, a Mexican diploid species geographically isolated from the other diploid A-genome species in potato relatives.</title>
        <authorList>
            <person name="Hosaka K."/>
        </authorList>
    </citation>
    <scope>NUCLEOTIDE SEQUENCE</scope>
    <source>
        <tissue evidence="1">Young leaves</tissue>
    </source>
</reference>
<organism evidence="1 2">
    <name type="scientific">Solanum verrucosum</name>
    <dbReference type="NCBI Taxonomy" id="315347"/>
    <lineage>
        <taxon>Eukaryota</taxon>
        <taxon>Viridiplantae</taxon>
        <taxon>Streptophyta</taxon>
        <taxon>Embryophyta</taxon>
        <taxon>Tracheophyta</taxon>
        <taxon>Spermatophyta</taxon>
        <taxon>Magnoliopsida</taxon>
        <taxon>eudicotyledons</taxon>
        <taxon>Gunneridae</taxon>
        <taxon>Pentapetalae</taxon>
        <taxon>asterids</taxon>
        <taxon>lamiids</taxon>
        <taxon>Solanales</taxon>
        <taxon>Solanaceae</taxon>
        <taxon>Solanoideae</taxon>
        <taxon>Solaneae</taxon>
        <taxon>Solanum</taxon>
    </lineage>
</organism>
<feature type="non-terminal residue" evidence="1">
    <location>
        <position position="1"/>
    </location>
</feature>
<evidence type="ECO:0000313" key="2">
    <source>
        <dbReference type="Proteomes" id="UP001234989"/>
    </source>
</evidence>
<protein>
    <submittedName>
        <fullName evidence="1">Uncharacterized protein</fullName>
    </submittedName>
</protein>
<dbReference type="Proteomes" id="UP001234989">
    <property type="component" value="Chromosome 4"/>
</dbReference>
<proteinExistence type="predicted"/>
<sequence length="226" mass="25169">FGLKKLVDPNESFFRSLFAPHPETNTQHNAHSLRAQEGNVVQFERPQHSGWSSRNTSLLDLAGGHLYDHGLTMRSPMASGDSTYRSGWGSALFLSVWDYTGVPNFKAIPAKMTDPVVGQDPTLFPNPLPSSTLSAFPCFEQEKKISLPVANSFSSKLSEWVDPPIPFVLATYPKVSSSRAPQRRQRKQHVCCGGVAFFFHNKTWTIIPTFGSLRVYVHPWSGTVSF</sequence>
<dbReference type="AlphaFoldDB" id="A0AAF0QR65"/>
<gene>
    <name evidence="1" type="ORF">MTR67_017884</name>
</gene>